<dbReference type="EMBL" id="ML992681">
    <property type="protein sequence ID" value="KAF2210358.1"/>
    <property type="molecule type" value="Genomic_DNA"/>
</dbReference>
<organism evidence="1 2">
    <name type="scientific">Cercospora zeae-maydis SCOH1-5</name>
    <dbReference type="NCBI Taxonomy" id="717836"/>
    <lineage>
        <taxon>Eukaryota</taxon>
        <taxon>Fungi</taxon>
        <taxon>Dikarya</taxon>
        <taxon>Ascomycota</taxon>
        <taxon>Pezizomycotina</taxon>
        <taxon>Dothideomycetes</taxon>
        <taxon>Dothideomycetidae</taxon>
        <taxon>Mycosphaerellales</taxon>
        <taxon>Mycosphaerellaceae</taxon>
        <taxon>Cercospora</taxon>
    </lineage>
</organism>
<sequence>MAQTFSTVFSKEQNYMLADVYAGLADMLELAVRLQGPEGYESQTPLTASLKASSPRARERVSVAVTFTHRDRSVSSDLGTISLANNYWIGYHVAYRAEWIAAHSSPSRPGNDVAHAQHDILIPDLSHLQLQNRVLRALGDSDSRHSRWTSSWSMLRAIERTGPRSIVSHKRHLILSLHRERNDLSLAQMLPALARVDGVMFDSY</sequence>
<evidence type="ECO:0000313" key="1">
    <source>
        <dbReference type="EMBL" id="KAF2210358.1"/>
    </source>
</evidence>
<dbReference type="AlphaFoldDB" id="A0A6A6FAD4"/>
<keyword evidence="2" id="KW-1185">Reference proteome</keyword>
<evidence type="ECO:0000313" key="2">
    <source>
        <dbReference type="Proteomes" id="UP000799539"/>
    </source>
</evidence>
<gene>
    <name evidence="1" type="ORF">CERZMDRAFT_99422</name>
</gene>
<dbReference type="Proteomes" id="UP000799539">
    <property type="component" value="Unassembled WGS sequence"/>
</dbReference>
<reference evidence="1" key="1">
    <citation type="journal article" date="2020" name="Stud. Mycol.">
        <title>101 Dothideomycetes genomes: a test case for predicting lifestyles and emergence of pathogens.</title>
        <authorList>
            <person name="Haridas S."/>
            <person name="Albert R."/>
            <person name="Binder M."/>
            <person name="Bloem J."/>
            <person name="Labutti K."/>
            <person name="Salamov A."/>
            <person name="Andreopoulos B."/>
            <person name="Baker S."/>
            <person name="Barry K."/>
            <person name="Bills G."/>
            <person name="Bluhm B."/>
            <person name="Cannon C."/>
            <person name="Castanera R."/>
            <person name="Culley D."/>
            <person name="Daum C."/>
            <person name="Ezra D."/>
            <person name="Gonzalez J."/>
            <person name="Henrissat B."/>
            <person name="Kuo A."/>
            <person name="Liang C."/>
            <person name="Lipzen A."/>
            <person name="Lutzoni F."/>
            <person name="Magnuson J."/>
            <person name="Mondo S."/>
            <person name="Nolan M."/>
            <person name="Ohm R."/>
            <person name="Pangilinan J."/>
            <person name="Park H.-J."/>
            <person name="Ramirez L."/>
            <person name="Alfaro M."/>
            <person name="Sun H."/>
            <person name="Tritt A."/>
            <person name="Yoshinaga Y."/>
            <person name="Zwiers L.-H."/>
            <person name="Turgeon B."/>
            <person name="Goodwin S."/>
            <person name="Spatafora J."/>
            <person name="Crous P."/>
            <person name="Grigoriev I."/>
        </authorList>
    </citation>
    <scope>NUCLEOTIDE SEQUENCE</scope>
    <source>
        <strain evidence="1">SCOH1-5</strain>
    </source>
</reference>
<protein>
    <submittedName>
        <fullName evidence="1">Uncharacterized protein</fullName>
    </submittedName>
</protein>
<accession>A0A6A6FAD4</accession>
<proteinExistence type="predicted"/>
<name>A0A6A6FAD4_9PEZI</name>